<comment type="caution">
    <text evidence="1">The sequence shown here is derived from an EMBL/GenBank/DDBJ whole genome shotgun (WGS) entry which is preliminary data.</text>
</comment>
<evidence type="ECO:0000313" key="1">
    <source>
        <dbReference type="EMBL" id="KAI5338490.1"/>
    </source>
</evidence>
<accession>A0AAD4W7R4</accession>
<evidence type="ECO:0000313" key="2">
    <source>
        <dbReference type="Proteomes" id="UP001054821"/>
    </source>
</evidence>
<sequence>MVKISISTLFNDDLHLRRSTLSSTSAAWSDRNPSLLPFESHSAGRAGKPIVKWTEVQSWLQNRAQELPNISKISLSNREFTLRMRHSEVLKYLEFSTWSTWCYLVSYGYCPFRCLNKLFYKPLCLKLHL</sequence>
<reference evidence="1 2" key="1">
    <citation type="journal article" date="2022" name="G3 (Bethesda)">
        <title>Whole-genome sequence and methylome profiling of the almond [Prunus dulcis (Mill.) D.A. Webb] cultivar 'Nonpareil'.</title>
        <authorList>
            <person name="D'Amico-Willman K.M."/>
            <person name="Ouma W.Z."/>
            <person name="Meulia T."/>
            <person name="Sideli G.M."/>
            <person name="Gradziel T.M."/>
            <person name="Fresnedo-Ramirez J."/>
        </authorList>
    </citation>
    <scope>NUCLEOTIDE SEQUENCE [LARGE SCALE GENOMIC DNA]</scope>
    <source>
        <strain evidence="1">Clone GOH B32 T37-40</strain>
    </source>
</reference>
<gene>
    <name evidence="1" type="ORF">L3X38_017761</name>
</gene>
<dbReference type="EMBL" id="JAJFAZ020000003">
    <property type="protein sequence ID" value="KAI5338490.1"/>
    <property type="molecule type" value="Genomic_DNA"/>
</dbReference>
<proteinExistence type="predicted"/>
<keyword evidence="2" id="KW-1185">Reference proteome</keyword>
<dbReference type="Proteomes" id="UP001054821">
    <property type="component" value="Chromosome 3"/>
</dbReference>
<protein>
    <submittedName>
        <fullName evidence="1">Uncharacterized protein</fullName>
    </submittedName>
</protein>
<organism evidence="1 2">
    <name type="scientific">Prunus dulcis</name>
    <name type="common">Almond</name>
    <name type="synonym">Amygdalus dulcis</name>
    <dbReference type="NCBI Taxonomy" id="3755"/>
    <lineage>
        <taxon>Eukaryota</taxon>
        <taxon>Viridiplantae</taxon>
        <taxon>Streptophyta</taxon>
        <taxon>Embryophyta</taxon>
        <taxon>Tracheophyta</taxon>
        <taxon>Spermatophyta</taxon>
        <taxon>Magnoliopsida</taxon>
        <taxon>eudicotyledons</taxon>
        <taxon>Gunneridae</taxon>
        <taxon>Pentapetalae</taxon>
        <taxon>rosids</taxon>
        <taxon>fabids</taxon>
        <taxon>Rosales</taxon>
        <taxon>Rosaceae</taxon>
        <taxon>Amygdaloideae</taxon>
        <taxon>Amygdaleae</taxon>
        <taxon>Prunus</taxon>
    </lineage>
</organism>
<dbReference type="AlphaFoldDB" id="A0AAD4W7R4"/>
<name>A0AAD4W7R4_PRUDU</name>